<keyword evidence="3 7" id="KW-0812">Transmembrane</keyword>
<dbReference type="PROSITE" id="PS51225">
    <property type="entry name" value="MARVEL"/>
    <property type="match status" value="1"/>
</dbReference>
<dbReference type="GO" id="GO:0030672">
    <property type="term" value="C:synaptic vesicle membrane"/>
    <property type="evidence" value="ECO:0007669"/>
    <property type="project" value="TreeGrafter"/>
</dbReference>
<evidence type="ECO:0000259" key="9">
    <source>
        <dbReference type="PROSITE" id="PS51225"/>
    </source>
</evidence>
<evidence type="ECO:0000256" key="5">
    <source>
        <dbReference type="ARBA" id="ARBA00023136"/>
    </source>
</evidence>
<evidence type="ECO:0000256" key="3">
    <source>
        <dbReference type="ARBA" id="ARBA00022692"/>
    </source>
</evidence>
<reference evidence="10" key="1">
    <citation type="submission" date="2025-08" db="UniProtKB">
        <authorList>
            <consortium name="Ensembl"/>
        </authorList>
    </citation>
    <scope>IDENTIFICATION</scope>
</reference>
<keyword evidence="6" id="KW-0325">Glycoprotein</keyword>
<dbReference type="AlphaFoldDB" id="A0A8C9ESI6"/>
<keyword evidence="11" id="KW-1185">Reference proteome</keyword>
<evidence type="ECO:0000313" key="10">
    <source>
        <dbReference type="Ensembl" id="ENSPSTP00000005149.1"/>
    </source>
</evidence>
<feature type="transmembrane region" description="Helical" evidence="8">
    <location>
        <begin position="130"/>
        <end position="151"/>
    </location>
</feature>
<keyword evidence="4 8" id="KW-1133">Transmembrane helix</keyword>
<evidence type="ECO:0000256" key="7">
    <source>
        <dbReference type="PROSITE-ProRule" id="PRU00581"/>
    </source>
</evidence>
<dbReference type="InterPro" id="IPR008253">
    <property type="entry name" value="Marvel"/>
</dbReference>
<evidence type="ECO:0000256" key="6">
    <source>
        <dbReference type="ARBA" id="ARBA00023180"/>
    </source>
</evidence>
<dbReference type="PANTHER" id="PTHR10306">
    <property type="entry name" value="SYNAPTOPHYSIN"/>
    <property type="match status" value="1"/>
</dbReference>
<evidence type="ECO:0000256" key="4">
    <source>
        <dbReference type="ARBA" id="ARBA00022989"/>
    </source>
</evidence>
<accession>A0A8C9ESI6</accession>
<evidence type="ECO:0000256" key="1">
    <source>
        <dbReference type="ARBA" id="ARBA00004141"/>
    </source>
</evidence>
<name>A0A8C9ESI6_PAVCR</name>
<evidence type="ECO:0000313" key="11">
    <source>
        <dbReference type="Proteomes" id="UP000694428"/>
    </source>
</evidence>
<dbReference type="PANTHER" id="PTHR10306:SF9">
    <property type="entry name" value="SYNAPTOPHYSIN-LIKE PROTEIN 1"/>
    <property type="match status" value="1"/>
</dbReference>
<dbReference type="PRINTS" id="PR00220">
    <property type="entry name" value="SYNAPTOPHYSN"/>
</dbReference>
<feature type="domain" description="MARVEL" evidence="9">
    <location>
        <begin position="10"/>
        <end position="231"/>
    </location>
</feature>
<comment type="similarity">
    <text evidence="2">Belongs to the synaptophysin/synaptobrevin family.</text>
</comment>
<dbReference type="Pfam" id="PF01284">
    <property type="entry name" value="MARVEL"/>
    <property type="match status" value="1"/>
</dbReference>
<evidence type="ECO:0000256" key="2">
    <source>
        <dbReference type="ARBA" id="ARBA00006476"/>
    </source>
</evidence>
<keyword evidence="5 7" id="KW-0472">Membrane</keyword>
<reference evidence="10" key="2">
    <citation type="submission" date="2025-09" db="UniProtKB">
        <authorList>
            <consortium name="Ensembl"/>
        </authorList>
    </citation>
    <scope>IDENTIFICATION</scope>
</reference>
<dbReference type="InterPro" id="IPR001285">
    <property type="entry name" value="Synaptophysin/porin"/>
</dbReference>
<dbReference type="Proteomes" id="UP000694428">
    <property type="component" value="Unplaced"/>
</dbReference>
<protein>
    <submittedName>
        <fullName evidence="10">Synaptophysin like 1</fullName>
    </submittedName>
</protein>
<feature type="transmembrane region" description="Helical" evidence="8">
    <location>
        <begin position="96"/>
        <end position="118"/>
    </location>
</feature>
<evidence type="ECO:0000256" key="8">
    <source>
        <dbReference type="SAM" id="Phobius"/>
    </source>
</evidence>
<comment type="subcellular location">
    <subcellularLocation>
        <location evidence="1">Membrane</location>
        <topology evidence="1">Multi-pass membrane protein</topology>
    </subcellularLocation>
</comment>
<sequence length="293" mass="32042">MFGLQVDCGLLLEPLGFIKVLEWIFSIFVFSTCGGFHGETTLLVSCKGVVNKTVTAVFAYPFRLNTVRFSAPDSNRCDGTWTDIYLVGNFSSSAQFFVTLAALAFLYCIAALVVYIGYKHVYQHNSKFPLTDLAVTIVTTFLWLVSTSAWAKALADIKISTGAGIIPLIDSCKAPETTCHFGSVTSMRSLNVSVDKACFASEGADCCRILLALMSVGVLQLRLNGTWCSRSKQLLSFTLDTHKGLKSLCFELISHPCGSTEMLSALFTDKSKGGEKTCLIYQLYLDSCEYLCS</sequence>
<dbReference type="Ensembl" id="ENSPSTT00000005412.1">
    <property type="protein sequence ID" value="ENSPSTP00000005149.1"/>
    <property type="gene ID" value="ENSPSTG00000003665.1"/>
</dbReference>
<organism evidence="10 11">
    <name type="scientific">Pavo cristatus</name>
    <name type="common">Indian peafowl</name>
    <name type="synonym">Blue peafowl</name>
    <dbReference type="NCBI Taxonomy" id="9049"/>
    <lineage>
        <taxon>Eukaryota</taxon>
        <taxon>Metazoa</taxon>
        <taxon>Chordata</taxon>
        <taxon>Craniata</taxon>
        <taxon>Vertebrata</taxon>
        <taxon>Euteleostomi</taxon>
        <taxon>Archelosauria</taxon>
        <taxon>Archosauria</taxon>
        <taxon>Dinosauria</taxon>
        <taxon>Saurischia</taxon>
        <taxon>Theropoda</taxon>
        <taxon>Coelurosauria</taxon>
        <taxon>Aves</taxon>
        <taxon>Neognathae</taxon>
        <taxon>Galloanserae</taxon>
        <taxon>Galliformes</taxon>
        <taxon>Phasianidae</taxon>
        <taxon>Phasianinae</taxon>
        <taxon>Pavo</taxon>
    </lineage>
</organism>
<proteinExistence type="inferred from homology"/>